<evidence type="ECO:0000256" key="1">
    <source>
        <dbReference type="SAM" id="MobiDB-lite"/>
    </source>
</evidence>
<dbReference type="SUPFAM" id="SSF53335">
    <property type="entry name" value="S-adenosyl-L-methionine-dependent methyltransferases"/>
    <property type="match status" value="1"/>
</dbReference>
<dbReference type="KEGG" id="rpc:RPC_0509"/>
<dbReference type="InterPro" id="IPR029063">
    <property type="entry name" value="SAM-dependent_MTases_sf"/>
</dbReference>
<dbReference type="AlphaFoldDB" id="Q21C02"/>
<keyword evidence="3" id="KW-0808">Transferase</keyword>
<accession>Q21C02</accession>
<reference evidence="3" key="1">
    <citation type="submission" date="2006-03" db="EMBL/GenBank/DDBJ databases">
        <title>Complete sequence of Rhodopseudomonas palustris BisB18.</title>
        <authorList>
            <consortium name="US DOE Joint Genome Institute"/>
            <person name="Copeland A."/>
            <person name="Lucas S."/>
            <person name="Lapidus A."/>
            <person name="Barry K."/>
            <person name="Detter J.C."/>
            <person name="Glavina del Rio T."/>
            <person name="Hammon N."/>
            <person name="Israni S."/>
            <person name="Dalin E."/>
            <person name="Tice H."/>
            <person name="Pitluck S."/>
            <person name="Chain P."/>
            <person name="Malfatti S."/>
            <person name="Shin M."/>
            <person name="Vergez L."/>
            <person name="Schmutz J."/>
            <person name="Larimer F."/>
            <person name="Land M."/>
            <person name="Hauser L."/>
            <person name="Pelletier D.A."/>
            <person name="Kyrpides N."/>
            <person name="Anderson I."/>
            <person name="Oda Y."/>
            <person name="Harwood C.S."/>
            <person name="Richardson P."/>
        </authorList>
    </citation>
    <scope>NUCLEOTIDE SEQUENCE [LARGE SCALE GENOMIC DNA]</scope>
    <source>
        <strain evidence="3">BisB18</strain>
    </source>
</reference>
<dbReference type="STRING" id="316056.RPC_0509"/>
<evidence type="ECO:0000313" key="3">
    <source>
        <dbReference type="EMBL" id="ABD86084.1"/>
    </source>
</evidence>
<feature type="region of interest" description="Disordered" evidence="1">
    <location>
        <begin position="236"/>
        <end position="257"/>
    </location>
</feature>
<dbReference type="EMBL" id="CP000301">
    <property type="protein sequence ID" value="ABD86084.1"/>
    <property type="molecule type" value="Genomic_DNA"/>
</dbReference>
<gene>
    <name evidence="3" type="ordered locus">RPC_0509</name>
</gene>
<proteinExistence type="predicted"/>
<name>Q21C02_RHOPB</name>
<dbReference type="RefSeq" id="WP_011470992.1">
    <property type="nucleotide sequence ID" value="NC_007925.1"/>
</dbReference>
<feature type="domain" description="Methyltransferase type 11" evidence="2">
    <location>
        <begin position="87"/>
        <end position="129"/>
    </location>
</feature>
<dbReference type="InterPro" id="IPR013216">
    <property type="entry name" value="Methyltransf_11"/>
</dbReference>
<dbReference type="eggNOG" id="COG2226">
    <property type="taxonomic scope" value="Bacteria"/>
</dbReference>
<organism evidence="3">
    <name type="scientific">Rhodopseudomonas palustris (strain BisB18)</name>
    <dbReference type="NCBI Taxonomy" id="316056"/>
    <lineage>
        <taxon>Bacteria</taxon>
        <taxon>Pseudomonadati</taxon>
        <taxon>Pseudomonadota</taxon>
        <taxon>Alphaproteobacteria</taxon>
        <taxon>Hyphomicrobiales</taxon>
        <taxon>Nitrobacteraceae</taxon>
        <taxon>Rhodopseudomonas</taxon>
    </lineage>
</organism>
<dbReference type="Gene3D" id="3.40.50.150">
    <property type="entry name" value="Vaccinia Virus protein VP39"/>
    <property type="match status" value="1"/>
</dbReference>
<sequence length="257" mass="28904">MTIDVTELRDFYSQRLGVMARRLINRGIQAHWRDARGQRVLGFGYSTPYLGLFRSDSERCIAFMPAAQGVLKWPTARPTLSSLVEEHSLPLPDAAVDRILLVHALEMSDDPDGLMRELWRVLAPAGRLIAIVPNRRGVWARTDTTPFGHGRPYSRTQIAQLLRRSWFTPTAWSEALFLPPIGHNWMLRSAPAWERLGAAMSLPFAGVHIVEATKQVARAIPVRRERTRLIPALQPAMLPSPRDDDGHLGDLGMPTPR</sequence>
<dbReference type="HOGENOM" id="CLU_048277_0_0_5"/>
<dbReference type="GO" id="GO:0032259">
    <property type="term" value="P:methylation"/>
    <property type="evidence" value="ECO:0007669"/>
    <property type="project" value="UniProtKB-KW"/>
</dbReference>
<keyword evidence="3" id="KW-0489">Methyltransferase</keyword>
<protein>
    <submittedName>
        <fullName evidence="3">Methyltransferase type 11</fullName>
    </submittedName>
</protein>
<dbReference type="GO" id="GO:0008757">
    <property type="term" value="F:S-adenosylmethionine-dependent methyltransferase activity"/>
    <property type="evidence" value="ECO:0007669"/>
    <property type="project" value="InterPro"/>
</dbReference>
<dbReference type="Pfam" id="PF08241">
    <property type="entry name" value="Methyltransf_11"/>
    <property type="match status" value="1"/>
</dbReference>
<dbReference type="OrthoDB" id="9800231at2"/>
<evidence type="ECO:0000259" key="2">
    <source>
        <dbReference type="Pfam" id="PF08241"/>
    </source>
</evidence>